<keyword evidence="2" id="KW-1185">Reference proteome</keyword>
<evidence type="ECO:0000313" key="1">
    <source>
        <dbReference type="EMBL" id="KAI3796245.1"/>
    </source>
</evidence>
<dbReference type="EMBL" id="CM042029">
    <property type="protein sequence ID" value="KAI3796245.1"/>
    <property type="molecule type" value="Genomic_DNA"/>
</dbReference>
<gene>
    <name evidence="1" type="ORF">L1987_38912</name>
</gene>
<comment type="caution">
    <text evidence="1">The sequence shown here is derived from an EMBL/GenBank/DDBJ whole genome shotgun (WGS) entry which is preliminary data.</text>
</comment>
<reference evidence="1 2" key="2">
    <citation type="journal article" date="2022" name="Mol. Ecol. Resour.">
        <title>The genomes of chicory, endive, great burdock and yacon provide insights into Asteraceae paleo-polyploidization history and plant inulin production.</title>
        <authorList>
            <person name="Fan W."/>
            <person name="Wang S."/>
            <person name="Wang H."/>
            <person name="Wang A."/>
            <person name="Jiang F."/>
            <person name="Liu H."/>
            <person name="Zhao H."/>
            <person name="Xu D."/>
            <person name="Zhang Y."/>
        </authorList>
    </citation>
    <scope>NUCLEOTIDE SEQUENCE [LARGE SCALE GENOMIC DNA]</scope>
    <source>
        <strain evidence="2">cv. Yunnan</strain>
        <tissue evidence="1">Leaves</tissue>
    </source>
</reference>
<reference evidence="2" key="1">
    <citation type="journal article" date="2022" name="Mol. Ecol. Resour.">
        <title>The genomes of chicory, endive, great burdock and yacon provide insights into Asteraceae palaeo-polyploidization history and plant inulin production.</title>
        <authorList>
            <person name="Fan W."/>
            <person name="Wang S."/>
            <person name="Wang H."/>
            <person name="Wang A."/>
            <person name="Jiang F."/>
            <person name="Liu H."/>
            <person name="Zhao H."/>
            <person name="Xu D."/>
            <person name="Zhang Y."/>
        </authorList>
    </citation>
    <scope>NUCLEOTIDE SEQUENCE [LARGE SCALE GENOMIC DNA]</scope>
    <source>
        <strain evidence="2">cv. Yunnan</strain>
    </source>
</reference>
<protein>
    <submittedName>
        <fullName evidence="1">Uncharacterized protein</fullName>
    </submittedName>
</protein>
<name>A0ACB9HKI5_9ASTR</name>
<accession>A0ACB9HKI5</accession>
<proteinExistence type="predicted"/>
<evidence type="ECO:0000313" key="2">
    <source>
        <dbReference type="Proteomes" id="UP001056120"/>
    </source>
</evidence>
<organism evidence="1 2">
    <name type="scientific">Smallanthus sonchifolius</name>
    <dbReference type="NCBI Taxonomy" id="185202"/>
    <lineage>
        <taxon>Eukaryota</taxon>
        <taxon>Viridiplantae</taxon>
        <taxon>Streptophyta</taxon>
        <taxon>Embryophyta</taxon>
        <taxon>Tracheophyta</taxon>
        <taxon>Spermatophyta</taxon>
        <taxon>Magnoliopsida</taxon>
        <taxon>eudicotyledons</taxon>
        <taxon>Gunneridae</taxon>
        <taxon>Pentapetalae</taxon>
        <taxon>asterids</taxon>
        <taxon>campanulids</taxon>
        <taxon>Asterales</taxon>
        <taxon>Asteraceae</taxon>
        <taxon>Asteroideae</taxon>
        <taxon>Heliantheae alliance</taxon>
        <taxon>Millerieae</taxon>
        <taxon>Smallanthus</taxon>
    </lineage>
</organism>
<dbReference type="Proteomes" id="UP001056120">
    <property type="component" value="Linkage Group LG12"/>
</dbReference>
<sequence>MSLSSVFYLFFCSSPVSTHFPPKLCSLHPHPTLSSPENILLLNSHHRTTRHQIETISPIINIKSRFE</sequence>